<dbReference type="Gene3D" id="1.10.238.10">
    <property type="entry name" value="EF-hand"/>
    <property type="match status" value="1"/>
</dbReference>
<reference evidence="8" key="1">
    <citation type="submission" date="2025-08" db="UniProtKB">
        <authorList>
            <consortium name="RefSeq"/>
        </authorList>
    </citation>
    <scope>IDENTIFICATION</scope>
</reference>
<dbReference type="InterPro" id="IPR002048">
    <property type="entry name" value="EF_hand_dom"/>
</dbReference>
<evidence type="ECO:0000313" key="7">
    <source>
        <dbReference type="Proteomes" id="UP000504630"/>
    </source>
</evidence>
<evidence type="ECO:0000256" key="2">
    <source>
        <dbReference type="ARBA" id="ARBA00022723"/>
    </source>
</evidence>
<dbReference type="InterPro" id="IPR011992">
    <property type="entry name" value="EF-hand-dom_pair"/>
</dbReference>
<dbReference type="AlphaFoldDB" id="A0A6J2QK73"/>
<dbReference type="RefSeq" id="XP_029298314.1">
    <property type="nucleotide sequence ID" value="XM_029442454.1"/>
</dbReference>
<evidence type="ECO:0000313" key="8">
    <source>
        <dbReference type="RefSeq" id="XP_029298314.1"/>
    </source>
</evidence>
<gene>
    <name evidence="8" type="primary">LOC115015297</name>
</gene>
<dbReference type="GO" id="GO:0005509">
    <property type="term" value="F:calcium ion binding"/>
    <property type="evidence" value="ECO:0007669"/>
    <property type="project" value="InterPro"/>
</dbReference>
<dbReference type="InParanoid" id="A0A6J2QK73"/>
<sequence length="92" mass="10353">MSDTQQAMALLIGSFSKYAGKEGDKHTLSKTELKELLQNELGDLLGKANDKEAVDRIFKGLDTNQDNSVDFNEFTNMVSCLTVMCHEYFIKK</sequence>
<keyword evidence="7" id="KW-1185">Reference proteome</keyword>
<evidence type="ECO:0000256" key="3">
    <source>
        <dbReference type="ARBA" id="ARBA00022737"/>
    </source>
</evidence>
<accession>A0A6J2QK73</accession>
<feature type="domain" description="EF-hand" evidence="6">
    <location>
        <begin position="49"/>
        <end position="84"/>
    </location>
</feature>
<keyword evidence="4 5" id="KW-0106">Calcium</keyword>
<dbReference type="Proteomes" id="UP000504630">
    <property type="component" value="Chromosome 11"/>
</dbReference>
<dbReference type="InterPro" id="IPR018247">
    <property type="entry name" value="EF_Hand_1_Ca_BS"/>
</dbReference>
<dbReference type="KEGG" id="cgob:115015297"/>
<dbReference type="CDD" id="cd00213">
    <property type="entry name" value="S-100"/>
    <property type="match status" value="1"/>
</dbReference>
<evidence type="ECO:0000256" key="4">
    <source>
        <dbReference type="ARBA" id="ARBA00022837"/>
    </source>
</evidence>
<dbReference type="Pfam" id="PF01023">
    <property type="entry name" value="S_100"/>
    <property type="match status" value="1"/>
</dbReference>
<dbReference type="FunCoup" id="A0A6J2QK73">
    <property type="interactions" value="566"/>
</dbReference>
<dbReference type="PROSITE" id="PS00018">
    <property type="entry name" value="EF_HAND_1"/>
    <property type="match status" value="1"/>
</dbReference>
<evidence type="ECO:0000259" key="6">
    <source>
        <dbReference type="PROSITE" id="PS50222"/>
    </source>
</evidence>
<dbReference type="PANTHER" id="PTHR11639:SF118">
    <property type="entry name" value="PROTEIN S100"/>
    <property type="match status" value="1"/>
</dbReference>
<dbReference type="PANTHER" id="PTHR11639">
    <property type="entry name" value="S100 CALCIUM-BINDING PROTEIN"/>
    <property type="match status" value="1"/>
</dbReference>
<comment type="similarity">
    <text evidence="1 5">Belongs to the S-100 family.</text>
</comment>
<proteinExistence type="inferred from homology"/>
<dbReference type="InterPro" id="IPR034325">
    <property type="entry name" value="S-100_dom"/>
</dbReference>
<dbReference type="FunFam" id="1.10.238.10:FF:000044">
    <property type="entry name" value="Protein S100"/>
    <property type="match status" value="1"/>
</dbReference>
<dbReference type="OrthoDB" id="8881129at2759"/>
<dbReference type="InterPro" id="IPR001751">
    <property type="entry name" value="S100/CaBP7/8-like_CS"/>
</dbReference>
<keyword evidence="3" id="KW-0677">Repeat</keyword>
<protein>
    <recommendedName>
        <fullName evidence="5">Protein S100</fullName>
    </recommendedName>
    <alternativeName>
        <fullName evidence="5">S100 calcium-binding protein</fullName>
    </alternativeName>
</protein>
<dbReference type="GO" id="GO:0005737">
    <property type="term" value="C:cytoplasm"/>
    <property type="evidence" value="ECO:0007669"/>
    <property type="project" value="TreeGrafter"/>
</dbReference>
<keyword evidence="2 5" id="KW-0479">Metal-binding</keyword>
<dbReference type="GO" id="GO:0048306">
    <property type="term" value="F:calcium-dependent protein binding"/>
    <property type="evidence" value="ECO:0007669"/>
    <property type="project" value="TreeGrafter"/>
</dbReference>
<evidence type="ECO:0000256" key="5">
    <source>
        <dbReference type="RuleBase" id="RU361184"/>
    </source>
</evidence>
<name>A0A6J2QK73_COTGO</name>
<dbReference type="GeneID" id="115015297"/>
<dbReference type="GO" id="GO:0046914">
    <property type="term" value="F:transition metal ion binding"/>
    <property type="evidence" value="ECO:0007669"/>
    <property type="project" value="InterPro"/>
</dbReference>
<evidence type="ECO:0000256" key="1">
    <source>
        <dbReference type="ARBA" id="ARBA00007323"/>
    </source>
</evidence>
<dbReference type="SUPFAM" id="SSF47473">
    <property type="entry name" value="EF-hand"/>
    <property type="match status" value="1"/>
</dbReference>
<dbReference type="PROSITE" id="PS00303">
    <property type="entry name" value="S100_CABP"/>
    <property type="match status" value="1"/>
</dbReference>
<dbReference type="InterPro" id="IPR013787">
    <property type="entry name" value="S100_Ca-bd_sub"/>
</dbReference>
<dbReference type="PROSITE" id="PS50222">
    <property type="entry name" value="EF_HAND_2"/>
    <property type="match status" value="1"/>
</dbReference>
<organism evidence="7 8">
    <name type="scientific">Cottoperca gobio</name>
    <name type="common">Frogmouth</name>
    <name type="synonym">Aphritis gobio</name>
    <dbReference type="NCBI Taxonomy" id="56716"/>
    <lineage>
        <taxon>Eukaryota</taxon>
        <taxon>Metazoa</taxon>
        <taxon>Chordata</taxon>
        <taxon>Craniata</taxon>
        <taxon>Vertebrata</taxon>
        <taxon>Euteleostomi</taxon>
        <taxon>Actinopterygii</taxon>
        <taxon>Neopterygii</taxon>
        <taxon>Teleostei</taxon>
        <taxon>Neoteleostei</taxon>
        <taxon>Acanthomorphata</taxon>
        <taxon>Eupercaria</taxon>
        <taxon>Perciformes</taxon>
        <taxon>Notothenioidei</taxon>
        <taxon>Bovichtidae</taxon>
        <taxon>Cottoperca</taxon>
    </lineage>
</organism>
<dbReference type="SMART" id="SM01394">
    <property type="entry name" value="S_100"/>
    <property type="match status" value="1"/>
</dbReference>